<feature type="non-terminal residue" evidence="1">
    <location>
        <position position="1"/>
    </location>
</feature>
<name>X0TUK8_9ZZZZ</name>
<dbReference type="AlphaFoldDB" id="X0TUK8"/>
<protein>
    <submittedName>
        <fullName evidence="1">Uncharacterized protein</fullName>
    </submittedName>
</protein>
<reference evidence="1" key="1">
    <citation type="journal article" date="2014" name="Front. Microbiol.">
        <title>High frequency of phylogenetically diverse reductive dehalogenase-homologous genes in deep subseafloor sedimentary metagenomes.</title>
        <authorList>
            <person name="Kawai M."/>
            <person name="Futagami T."/>
            <person name="Toyoda A."/>
            <person name="Takaki Y."/>
            <person name="Nishi S."/>
            <person name="Hori S."/>
            <person name="Arai W."/>
            <person name="Tsubouchi T."/>
            <person name="Morono Y."/>
            <person name="Uchiyama I."/>
            <person name="Ito T."/>
            <person name="Fujiyama A."/>
            <person name="Inagaki F."/>
            <person name="Takami H."/>
        </authorList>
    </citation>
    <scope>NUCLEOTIDE SEQUENCE</scope>
    <source>
        <strain evidence="1">Expedition CK06-06</strain>
    </source>
</reference>
<organism evidence="1">
    <name type="scientific">marine sediment metagenome</name>
    <dbReference type="NCBI Taxonomy" id="412755"/>
    <lineage>
        <taxon>unclassified sequences</taxon>
        <taxon>metagenomes</taxon>
        <taxon>ecological metagenomes</taxon>
    </lineage>
</organism>
<accession>X0TUK8</accession>
<dbReference type="EMBL" id="BARS01019522">
    <property type="protein sequence ID" value="GAF91847.1"/>
    <property type="molecule type" value="Genomic_DNA"/>
</dbReference>
<proteinExistence type="predicted"/>
<evidence type="ECO:0000313" key="1">
    <source>
        <dbReference type="EMBL" id="GAF91847.1"/>
    </source>
</evidence>
<gene>
    <name evidence="1" type="ORF">S01H1_31626</name>
</gene>
<sequence>IVMNYLKGQMVSLDGATESEDDPYVMVKKARCQLVGLISDEVNFGKETLILRALGLLRTLESGIVGLEEMRMLLDVASQEEKEWIVHSIESLKTDGLPDFELDINHPRLLHAYGFLRRVDCALTAIQSWSD</sequence>
<comment type="caution">
    <text evidence="1">The sequence shown here is derived from an EMBL/GenBank/DDBJ whole genome shotgun (WGS) entry which is preliminary data.</text>
</comment>